<dbReference type="GeneTree" id="ENSGT00940000163989"/>
<dbReference type="Pfam" id="PF00415">
    <property type="entry name" value="RCC1"/>
    <property type="match status" value="1"/>
</dbReference>
<dbReference type="PROSITE" id="PS50012">
    <property type="entry name" value="RCC1_3"/>
    <property type="match status" value="2"/>
</dbReference>
<dbReference type="InterPro" id="IPR000408">
    <property type="entry name" value="Reg_chr_condens"/>
</dbReference>
<evidence type="ECO:0000256" key="1">
    <source>
        <dbReference type="ARBA" id="ARBA00022737"/>
    </source>
</evidence>
<dbReference type="PRINTS" id="PR00633">
    <property type="entry name" value="RCCNDNSATION"/>
</dbReference>
<organism evidence="3 4">
    <name type="scientific">Labrus bergylta</name>
    <name type="common">ballan wrasse</name>
    <dbReference type="NCBI Taxonomy" id="56723"/>
    <lineage>
        <taxon>Eukaryota</taxon>
        <taxon>Metazoa</taxon>
        <taxon>Chordata</taxon>
        <taxon>Craniata</taxon>
        <taxon>Vertebrata</taxon>
        <taxon>Euteleostomi</taxon>
        <taxon>Actinopterygii</taxon>
        <taxon>Neopterygii</taxon>
        <taxon>Teleostei</taxon>
        <taxon>Neoteleostei</taxon>
        <taxon>Acanthomorphata</taxon>
        <taxon>Eupercaria</taxon>
        <taxon>Labriformes</taxon>
        <taxon>Labridae</taxon>
        <taxon>Labrus</taxon>
    </lineage>
</organism>
<sequence>MLPNQQRPSRVPTPFPVTVIQVACGDVHSLALTKGGDVLSWGLNSHGQLGLGKDMSLKDKPVLVRALTGVAVTQVSAGATHSFFLTLPGLVYCCGANESGQLGLDRVDEKGTNNLHSLGYRHTCLGLFLKVEHIDYDQTISTRVSQHHLQAETVTDFTLIPAGCCGLFYK</sequence>
<evidence type="ECO:0000313" key="3">
    <source>
        <dbReference type="Ensembl" id="ENSLBEP00000013242.1"/>
    </source>
</evidence>
<accession>A0A3Q3F3A3</accession>
<dbReference type="PANTHER" id="PTHR22872">
    <property type="entry name" value="BTK-BINDING PROTEIN-RELATED"/>
    <property type="match status" value="1"/>
</dbReference>
<keyword evidence="4" id="KW-1185">Reference proteome</keyword>
<dbReference type="Ensembl" id="ENSLBET00000013943.1">
    <property type="protein sequence ID" value="ENSLBEP00000013242.1"/>
    <property type="gene ID" value="ENSLBEG00000010202.1"/>
</dbReference>
<proteinExistence type="predicted"/>
<reference evidence="3" key="1">
    <citation type="submission" date="2025-08" db="UniProtKB">
        <authorList>
            <consortium name="Ensembl"/>
        </authorList>
    </citation>
    <scope>IDENTIFICATION</scope>
</reference>
<dbReference type="AlphaFoldDB" id="A0A3Q3F3A3"/>
<dbReference type="InterPro" id="IPR009091">
    <property type="entry name" value="RCC1/BLIP-II"/>
</dbReference>
<keyword evidence="1" id="KW-0677">Repeat</keyword>
<name>A0A3Q3F3A3_9LABR</name>
<evidence type="ECO:0000256" key="2">
    <source>
        <dbReference type="PROSITE-ProRule" id="PRU00235"/>
    </source>
</evidence>
<dbReference type="STRING" id="56723.ENSLBEP00000013242"/>
<evidence type="ECO:0000313" key="4">
    <source>
        <dbReference type="Proteomes" id="UP000261660"/>
    </source>
</evidence>
<dbReference type="InParanoid" id="A0A3Q3F3A3"/>
<dbReference type="Proteomes" id="UP000261660">
    <property type="component" value="Unplaced"/>
</dbReference>
<dbReference type="InterPro" id="IPR051625">
    <property type="entry name" value="Signaling_Regulatory_Domain"/>
</dbReference>
<reference evidence="3" key="2">
    <citation type="submission" date="2025-09" db="UniProtKB">
        <authorList>
            <consortium name="Ensembl"/>
        </authorList>
    </citation>
    <scope>IDENTIFICATION</scope>
</reference>
<feature type="repeat" description="RCC1" evidence="2">
    <location>
        <begin position="36"/>
        <end position="88"/>
    </location>
</feature>
<feature type="repeat" description="RCC1" evidence="2">
    <location>
        <begin position="1"/>
        <end position="35"/>
    </location>
</feature>
<dbReference type="Gene3D" id="2.130.10.30">
    <property type="entry name" value="Regulator of chromosome condensation 1/beta-lactamase-inhibitor protein II"/>
    <property type="match status" value="1"/>
</dbReference>
<protein>
    <submittedName>
        <fullName evidence="3">Uncharacterized protein</fullName>
    </submittedName>
</protein>
<dbReference type="SUPFAM" id="SSF50985">
    <property type="entry name" value="RCC1/BLIP-II"/>
    <property type="match status" value="1"/>
</dbReference>